<dbReference type="GO" id="GO:0009279">
    <property type="term" value="C:cell outer membrane"/>
    <property type="evidence" value="ECO:0007669"/>
    <property type="project" value="InterPro"/>
</dbReference>
<dbReference type="Proteomes" id="UP000318126">
    <property type="component" value="Unassembled WGS sequence"/>
</dbReference>
<evidence type="ECO:0000313" key="1">
    <source>
        <dbReference type="EMBL" id="TRY11426.1"/>
    </source>
</evidence>
<dbReference type="Gene3D" id="3.30.110.70">
    <property type="entry name" value="Hypothetical protein apc22750. Chain B"/>
    <property type="match status" value="1"/>
</dbReference>
<name>A0A553JG55_SHEHA</name>
<reference evidence="2" key="1">
    <citation type="submission" date="2019-07" db="EMBL/GenBank/DDBJ databases">
        <title>Shewanella sp. YLB-08 draft genomic sequence.</title>
        <authorList>
            <person name="Yu L."/>
        </authorList>
    </citation>
    <scope>NUCLEOTIDE SEQUENCE [LARGE SCALE GENOMIC DNA]</scope>
    <source>
        <strain evidence="2">JCM 20706</strain>
    </source>
</reference>
<comment type="caution">
    <text evidence="1">The sequence shown here is derived from an EMBL/GenBank/DDBJ whole genome shotgun (WGS) entry which is preliminary data.</text>
</comment>
<dbReference type="OrthoDB" id="6399623at2"/>
<accession>A0A553JG55</accession>
<evidence type="ECO:0000313" key="2">
    <source>
        <dbReference type="Proteomes" id="UP000318126"/>
    </source>
</evidence>
<dbReference type="EMBL" id="VKGK01000047">
    <property type="protein sequence ID" value="TRY11426.1"/>
    <property type="molecule type" value="Genomic_DNA"/>
</dbReference>
<sequence length="127" mass="13467">MKKMLIPALVILLSGCAGEYKFNSNLSGEAINDYFKASDVIVYENSLPSGNFERKGLVEGESCQIAKNDPPASIVEARTIARRAAADKGANGLIIKTCFLASEQTPLCVSSAICVGQAINTVDTTTH</sequence>
<evidence type="ECO:0008006" key="3">
    <source>
        <dbReference type="Google" id="ProtNLM"/>
    </source>
</evidence>
<dbReference type="RefSeq" id="WP_144042635.1">
    <property type="nucleotide sequence ID" value="NZ_BMPL01000052.1"/>
</dbReference>
<dbReference type="PROSITE" id="PS51257">
    <property type="entry name" value="PROKAR_LIPOPROTEIN"/>
    <property type="match status" value="1"/>
</dbReference>
<dbReference type="Pfam" id="PF16358">
    <property type="entry name" value="RcsF"/>
    <property type="match status" value="1"/>
</dbReference>
<organism evidence="1 2">
    <name type="scientific">Shewanella hanedai</name>
    <name type="common">Alteromonas hanedai</name>
    <dbReference type="NCBI Taxonomy" id="25"/>
    <lineage>
        <taxon>Bacteria</taxon>
        <taxon>Pseudomonadati</taxon>
        <taxon>Pseudomonadota</taxon>
        <taxon>Gammaproteobacteria</taxon>
        <taxon>Alteromonadales</taxon>
        <taxon>Shewanellaceae</taxon>
        <taxon>Shewanella</taxon>
    </lineage>
</organism>
<keyword evidence="2" id="KW-1185">Reference proteome</keyword>
<protein>
    <recommendedName>
        <fullName evidence="3">Lipoprotein</fullName>
    </recommendedName>
</protein>
<dbReference type="GO" id="GO:0035556">
    <property type="term" value="P:intracellular signal transduction"/>
    <property type="evidence" value="ECO:0007669"/>
    <property type="project" value="InterPro"/>
</dbReference>
<dbReference type="AlphaFoldDB" id="A0A553JG55"/>
<proteinExistence type="predicted"/>
<gene>
    <name evidence="1" type="ORF">FN961_23775</name>
</gene>
<dbReference type="InterPro" id="IPR030852">
    <property type="entry name" value="RcsF"/>
</dbReference>